<gene>
    <name evidence="1" type="ORF">E5331_00810</name>
</gene>
<organism evidence="1 2">
    <name type="scientific">Lepagella muris</name>
    <dbReference type="NCBI Taxonomy" id="3032870"/>
    <lineage>
        <taxon>Bacteria</taxon>
        <taxon>Pseudomonadati</taxon>
        <taxon>Bacteroidota</taxon>
        <taxon>Bacteroidia</taxon>
        <taxon>Bacteroidales</taxon>
        <taxon>Muribaculaceae</taxon>
        <taxon>Lepagella</taxon>
    </lineage>
</organism>
<proteinExistence type="predicted"/>
<evidence type="ECO:0000313" key="2">
    <source>
        <dbReference type="Proteomes" id="UP000306319"/>
    </source>
</evidence>
<evidence type="ECO:0000313" key="1">
    <source>
        <dbReference type="EMBL" id="TGY80953.1"/>
    </source>
</evidence>
<keyword evidence="2" id="KW-1185">Reference proteome</keyword>
<protein>
    <submittedName>
        <fullName evidence="1">Uncharacterized protein</fullName>
    </submittedName>
</protein>
<name>A0AC61RIV3_9BACT</name>
<comment type="caution">
    <text evidence="1">The sequence shown here is derived from an EMBL/GenBank/DDBJ whole genome shotgun (WGS) entry which is preliminary data.</text>
</comment>
<sequence length="88" mass="9654">MRKTNKIDFKKASANMVERLENVFRASVIDNWQRGVAGAIITFQLPPFTNSMDVCSEAGLNIAIAKNRGLINDGSVNAENGNVIVKLF</sequence>
<reference evidence="1" key="1">
    <citation type="submission" date="2019-04" db="EMBL/GenBank/DDBJ databases">
        <title>Microbes associate with the intestines of laboratory mice.</title>
        <authorList>
            <person name="Navarre W."/>
            <person name="Wong E."/>
            <person name="Huang K."/>
            <person name="Tropini C."/>
            <person name="Ng K."/>
            <person name="Yu B."/>
        </authorList>
    </citation>
    <scope>NUCLEOTIDE SEQUENCE</scope>
    <source>
        <strain evidence="1">NM04_E33</strain>
    </source>
</reference>
<dbReference type="Proteomes" id="UP000306319">
    <property type="component" value="Unassembled WGS sequence"/>
</dbReference>
<dbReference type="EMBL" id="SRYB01000001">
    <property type="protein sequence ID" value="TGY80953.1"/>
    <property type="molecule type" value="Genomic_DNA"/>
</dbReference>
<accession>A0AC61RIV3</accession>